<dbReference type="EMBL" id="WAIE01000002">
    <property type="protein sequence ID" value="KAB1442132.1"/>
    <property type="molecule type" value="Genomic_DNA"/>
</dbReference>
<dbReference type="FunFam" id="3.30.1490.110:FF:000001">
    <property type="entry name" value="Cell division protein FtsA"/>
    <property type="match status" value="1"/>
</dbReference>
<dbReference type="Pfam" id="PF02491">
    <property type="entry name" value="SHS2_FTSA"/>
    <property type="match status" value="1"/>
</dbReference>
<dbReference type="CDD" id="cd24048">
    <property type="entry name" value="ASKHA_NBD_FtsA"/>
    <property type="match status" value="1"/>
</dbReference>
<feature type="domain" description="SHS2" evidence="7">
    <location>
        <begin position="7"/>
        <end position="193"/>
    </location>
</feature>
<dbReference type="PANTHER" id="PTHR32432">
    <property type="entry name" value="CELL DIVISION PROTEIN FTSA-RELATED"/>
    <property type="match status" value="1"/>
</dbReference>
<dbReference type="InterPro" id="IPR003494">
    <property type="entry name" value="SHS2_FtsA"/>
</dbReference>
<dbReference type="Gene3D" id="3.30.420.40">
    <property type="match status" value="2"/>
</dbReference>
<name>A0A6N6N360_9BACT</name>
<evidence type="ECO:0000256" key="3">
    <source>
        <dbReference type="ARBA" id="ARBA00023136"/>
    </source>
</evidence>
<keyword evidence="1 5" id="KW-1003">Cell membrane</keyword>
<dbReference type="HAMAP" id="MF_02033">
    <property type="entry name" value="FtsA"/>
    <property type="match status" value="1"/>
</dbReference>
<evidence type="ECO:0000313" key="9">
    <source>
        <dbReference type="Proteomes" id="UP000438699"/>
    </source>
</evidence>
<dbReference type="GO" id="GO:0043093">
    <property type="term" value="P:FtsZ-dependent cytokinesis"/>
    <property type="evidence" value="ECO:0007669"/>
    <property type="project" value="UniProtKB-UniRule"/>
</dbReference>
<dbReference type="PIRSF" id="PIRSF003101">
    <property type="entry name" value="FtsA"/>
    <property type="match status" value="1"/>
</dbReference>
<comment type="subcellular location">
    <subcellularLocation>
        <location evidence="5">Cell membrane</location>
        <topology evidence="5">Peripheral membrane protein</topology>
        <orientation evidence="5">Cytoplasmic side</orientation>
    </subcellularLocation>
    <text evidence="5">Localizes to the Z ring in an FtsZ-dependent manner. Targeted to the membrane through a conserved C-terminal amphipathic helix.</text>
</comment>
<gene>
    <name evidence="5 8" type="primary">ftsA</name>
    <name evidence="8" type="ORF">F8A88_06610</name>
</gene>
<dbReference type="NCBIfam" id="TIGR01174">
    <property type="entry name" value="ftsA"/>
    <property type="match status" value="1"/>
</dbReference>
<evidence type="ECO:0000256" key="6">
    <source>
        <dbReference type="PIRNR" id="PIRNR003101"/>
    </source>
</evidence>
<dbReference type="PANTHER" id="PTHR32432:SF4">
    <property type="entry name" value="CELL DIVISION PROTEIN FTSA"/>
    <property type="match status" value="1"/>
</dbReference>
<evidence type="ECO:0000256" key="5">
    <source>
        <dbReference type="HAMAP-Rule" id="MF_02033"/>
    </source>
</evidence>
<proteinExistence type="inferred from homology"/>
<organism evidence="8 9">
    <name type="scientific">Pseudodesulfovibrio senegalensis</name>
    <dbReference type="NCBI Taxonomy" id="1721087"/>
    <lineage>
        <taxon>Bacteria</taxon>
        <taxon>Pseudomonadati</taxon>
        <taxon>Thermodesulfobacteriota</taxon>
        <taxon>Desulfovibrionia</taxon>
        <taxon>Desulfovibrionales</taxon>
        <taxon>Desulfovibrionaceae</taxon>
    </lineage>
</organism>
<keyword evidence="2 5" id="KW-0132">Cell division</keyword>
<comment type="similarity">
    <text evidence="5 6">Belongs to the FtsA/MreB family.</text>
</comment>
<dbReference type="InterPro" id="IPR050696">
    <property type="entry name" value="FtsA/MreB"/>
</dbReference>
<comment type="subunit">
    <text evidence="5">Self-interacts. Interacts with FtsZ.</text>
</comment>
<dbReference type="Gene3D" id="3.30.1490.110">
    <property type="match status" value="1"/>
</dbReference>
<keyword evidence="4 5" id="KW-0131">Cell cycle</keyword>
<evidence type="ECO:0000256" key="4">
    <source>
        <dbReference type="ARBA" id="ARBA00023306"/>
    </source>
</evidence>
<dbReference type="AlphaFoldDB" id="A0A6N6N360"/>
<dbReference type="InterPro" id="IPR043129">
    <property type="entry name" value="ATPase_NBD"/>
</dbReference>
<comment type="function">
    <text evidence="5 6">Cell division protein that is involved in the assembly of the Z ring. May serve as a membrane anchor for the Z ring.</text>
</comment>
<protein>
    <recommendedName>
        <fullName evidence="5 6">Cell division protein FtsA</fullName>
    </recommendedName>
</protein>
<dbReference type="GO" id="GO:0032153">
    <property type="term" value="C:cell division site"/>
    <property type="evidence" value="ECO:0007669"/>
    <property type="project" value="UniProtKB-UniRule"/>
</dbReference>
<dbReference type="NCBIfam" id="NF007009">
    <property type="entry name" value="PRK09472.1"/>
    <property type="match status" value="1"/>
</dbReference>
<dbReference type="SUPFAM" id="SSF53067">
    <property type="entry name" value="Actin-like ATPase domain"/>
    <property type="match status" value="2"/>
</dbReference>
<evidence type="ECO:0000259" key="7">
    <source>
        <dbReference type="SMART" id="SM00842"/>
    </source>
</evidence>
<sequence>MAKHDLIVGLDVGTTKICVVVGEVNDEGSVDIIGIGTSPSTGLRRGVVVNIEKTVQCIKKALEDAELMAGCDIRSVYAGIAGSHIQGFNSHGVIAVKGGEVTQRDVDRVIEAARAIAIPMDREVLHTLPQEFIVDDQRGIADPLGMAGVRLEVKVHIVTGAVTSAQNIIRSCNRSGLDVSNIVLESLASSKAVLSPEEREIGVALVDIGGGTTDLAIFSKDSIKHTSVLALGGHNLTNDIAYGLRTPMVSAEQIKIDHGCAMADLITSDQIIEVPSVGGRESRTMSKRVLAEICEPRCEEIMALVDQELIKSGFKNMIAAGVVLTGGTCLIEGIQELAEQIFDLPVRIGSPVGVGGLSAEVSSPMYATATGLLLHGAEEESGPGATRQKAFRVRDDSPFESILGRMRKWFTDIA</sequence>
<keyword evidence="9" id="KW-1185">Reference proteome</keyword>
<dbReference type="SMART" id="SM00842">
    <property type="entry name" value="FtsA"/>
    <property type="match status" value="1"/>
</dbReference>
<keyword evidence="3 5" id="KW-0472">Membrane</keyword>
<comment type="caution">
    <text evidence="8">The sequence shown here is derived from an EMBL/GenBank/DDBJ whole genome shotgun (WGS) entry which is preliminary data.</text>
</comment>
<evidence type="ECO:0000313" key="8">
    <source>
        <dbReference type="EMBL" id="KAB1442132.1"/>
    </source>
</evidence>
<dbReference type="GO" id="GO:0009898">
    <property type="term" value="C:cytoplasmic side of plasma membrane"/>
    <property type="evidence" value="ECO:0007669"/>
    <property type="project" value="UniProtKB-UniRule"/>
</dbReference>
<dbReference type="OrthoDB" id="9810567at2"/>
<evidence type="ECO:0000256" key="1">
    <source>
        <dbReference type="ARBA" id="ARBA00022475"/>
    </source>
</evidence>
<dbReference type="InterPro" id="IPR020823">
    <property type="entry name" value="Cell_div_FtsA"/>
</dbReference>
<dbReference type="RefSeq" id="WP_151150354.1">
    <property type="nucleotide sequence ID" value="NZ_WAIE01000002.1"/>
</dbReference>
<dbReference type="Pfam" id="PF14450">
    <property type="entry name" value="FtsA"/>
    <property type="match status" value="1"/>
</dbReference>
<evidence type="ECO:0000256" key="2">
    <source>
        <dbReference type="ARBA" id="ARBA00022618"/>
    </source>
</evidence>
<dbReference type="Proteomes" id="UP000438699">
    <property type="component" value="Unassembled WGS sequence"/>
</dbReference>
<accession>A0A6N6N360</accession>
<reference evidence="8 9" key="1">
    <citation type="journal article" date="2017" name="Int. J. Syst. Evol. Microbiol.">
        <title>Desulfovibrio senegalensis sp. nov., a mesophilic sulfate reducer isolated from marine sediment.</title>
        <authorList>
            <person name="Thioye A."/>
            <person name="Gam Z.B.A."/>
            <person name="Mbengue M."/>
            <person name="Cayol J.L."/>
            <person name="Joseph-Bartoli M."/>
            <person name="Toure-Kane C."/>
            <person name="Labat M."/>
        </authorList>
    </citation>
    <scope>NUCLEOTIDE SEQUENCE [LARGE SCALE GENOMIC DNA]</scope>
    <source>
        <strain evidence="8 9">DSM 101509</strain>
    </source>
</reference>